<dbReference type="eggNOG" id="COG2304">
    <property type="taxonomic scope" value="Bacteria"/>
</dbReference>
<dbReference type="Proteomes" id="UP000003781">
    <property type="component" value="Unassembled WGS sequence"/>
</dbReference>
<comment type="caution">
    <text evidence="2">The sequence shown here is derived from an EMBL/GenBank/DDBJ whole genome shotgun (WGS) entry which is preliminary data.</text>
</comment>
<dbReference type="PANTHER" id="PTHR10579">
    <property type="entry name" value="CALCIUM-ACTIVATED CHLORIDE CHANNEL REGULATOR"/>
    <property type="match status" value="1"/>
</dbReference>
<dbReference type="SUPFAM" id="SSF53300">
    <property type="entry name" value="vWA-like"/>
    <property type="match status" value="1"/>
</dbReference>
<dbReference type="InterPro" id="IPR051266">
    <property type="entry name" value="CLCR"/>
</dbReference>
<gene>
    <name evidence="2" type="ORF">CY0110_12397</name>
</gene>
<dbReference type="Gene3D" id="3.40.50.410">
    <property type="entry name" value="von Willebrand factor, type A domain"/>
    <property type="match status" value="1"/>
</dbReference>
<proteinExistence type="predicted"/>
<dbReference type="RefSeq" id="WP_008278228.1">
    <property type="nucleotide sequence ID" value="NZ_AAXW01000071.1"/>
</dbReference>
<dbReference type="SMART" id="SM00327">
    <property type="entry name" value="VWA"/>
    <property type="match status" value="1"/>
</dbReference>
<dbReference type="PROSITE" id="PS50234">
    <property type="entry name" value="VWFA"/>
    <property type="match status" value="1"/>
</dbReference>
<protein>
    <recommendedName>
        <fullName evidence="1">VWFA domain-containing protein</fullName>
    </recommendedName>
</protein>
<dbReference type="InterPro" id="IPR002035">
    <property type="entry name" value="VWF_A"/>
</dbReference>
<dbReference type="EMBL" id="AAXW01000071">
    <property type="protein sequence ID" value="EAZ88680.1"/>
    <property type="molecule type" value="Genomic_DNA"/>
</dbReference>
<dbReference type="OrthoDB" id="571198at2"/>
<organism evidence="2 3">
    <name type="scientific">Crocosphaera chwakensis CCY0110</name>
    <dbReference type="NCBI Taxonomy" id="391612"/>
    <lineage>
        <taxon>Bacteria</taxon>
        <taxon>Bacillati</taxon>
        <taxon>Cyanobacteriota</taxon>
        <taxon>Cyanophyceae</taxon>
        <taxon>Oscillatoriophycideae</taxon>
        <taxon>Chroococcales</taxon>
        <taxon>Aphanothecaceae</taxon>
        <taxon>Crocosphaera</taxon>
        <taxon>Crocosphaera chwakensis</taxon>
    </lineage>
</organism>
<dbReference type="InterPro" id="IPR036465">
    <property type="entry name" value="vWFA_dom_sf"/>
</dbReference>
<evidence type="ECO:0000259" key="1">
    <source>
        <dbReference type="PROSITE" id="PS50234"/>
    </source>
</evidence>
<name>A3IXW7_9CHRO</name>
<dbReference type="PANTHER" id="PTHR10579:SF43">
    <property type="entry name" value="ZINC FINGER (C3HC4-TYPE RING FINGER) FAMILY PROTEIN"/>
    <property type="match status" value="1"/>
</dbReference>
<sequence length="416" mass="45463">MKVQLKSALNDSHIDANQSNTQRQVAISLSAVSESSDRTLPLNLGLILDHSGSMTGKPIKTVKEAAIRLVESLGSGDRLSVVAFDHKAKVIVPNQPIDDIKTVNQQIQRLEPAGGTCIDEGMKLGIKEVALGKDDRVSQIFLLTDGENEHGDNERCLKLAQVAAEYNITLNTLGFGNHWNQDVLESIADAVGGTLCYIEQPEQAITEFIRLFTRIQSVGLTNAYLCLEFVPEVRLADFKPVAQVEPETVELNAQREGNTYIIRLGDLMTDNARVILVNLYLSQLTPGNHTIGTVQVRYDDPSLSQTALLSEKIPLTVEVQGVYEPKVDSNVQKSILTLAKYRQTQLAEAKLNQGDRQGAATLLQTAAKTALQLGDNSAATVLQSNATQLQAGEELTEAQRKKTRIVSKTVLQNDQQ</sequence>
<dbReference type="AlphaFoldDB" id="A3IXW7"/>
<reference evidence="2 3" key="1">
    <citation type="submission" date="2007-03" db="EMBL/GenBank/DDBJ databases">
        <authorList>
            <person name="Stal L."/>
            <person name="Ferriera S."/>
            <person name="Johnson J."/>
            <person name="Kravitz S."/>
            <person name="Beeson K."/>
            <person name="Sutton G."/>
            <person name="Rogers Y.-H."/>
            <person name="Friedman R."/>
            <person name="Frazier M."/>
            <person name="Venter J.C."/>
        </authorList>
    </citation>
    <scope>NUCLEOTIDE SEQUENCE [LARGE SCALE GENOMIC DNA]</scope>
    <source>
        <strain evidence="2 3">CCY0110</strain>
    </source>
</reference>
<feature type="domain" description="VWFA" evidence="1">
    <location>
        <begin position="43"/>
        <end position="215"/>
    </location>
</feature>
<dbReference type="Pfam" id="PF00092">
    <property type="entry name" value="VWA"/>
    <property type="match status" value="1"/>
</dbReference>
<keyword evidence="3" id="KW-1185">Reference proteome</keyword>
<evidence type="ECO:0000313" key="3">
    <source>
        <dbReference type="Proteomes" id="UP000003781"/>
    </source>
</evidence>
<accession>A3IXW7</accession>
<evidence type="ECO:0000313" key="2">
    <source>
        <dbReference type="EMBL" id="EAZ88680.1"/>
    </source>
</evidence>